<dbReference type="GO" id="GO:0003700">
    <property type="term" value="F:DNA-binding transcription factor activity"/>
    <property type="evidence" value="ECO:0007669"/>
    <property type="project" value="TreeGrafter"/>
</dbReference>
<dbReference type="PROSITE" id="PS01332">
    <property type="entry name" value="HTH_RRF2_1"/>
    <property type="match status" value="1"/>
</dbReference>
<dbReference type="InterPro" id="IPR000944">
    <property type="entry name" value="Tscrpt_reg_Rrf2"/>
</dbReference>
<dbReference type="InterPro" id="IPR036390">
    <property type="entry name" value="WH_DNA-bd_sf"/>
</dbReference>
<proteinExistence type="predicted"/>
<gene>
    <name evidence="1" type="ORF">MNBD_PLANCTO02-2245</name>
</gene>
<reference evidence="1" key="1">
    <citation type="submission" date="2018-06" db="EMBL/GenBank/DDBJ databases">
        <authorList>
            <person name="Zhirakovskaya E."/>
        </authorList>
    </citation>
    <scope>NUCLEOTIDE SEQUENCE</scope>
</reference>
<organism evidence="1">
    <name type="scientific">hydrothermal vent metagenome</name>
    <dbReference type="NCBI Taxonomy" id="652676"/>
    <lineage>
        <taxon>unclassified sequences</taxon>
        <taxon>metagenomes</taxon>
        <taxon>ecological metagenomes</taxon>
    </lineage>
</organism>
<dbReference type="PANTHER" id="PTHR33221:SF13">
    <property type="entry name" value="TRANSCRIPTIONAL REGULATOR-RELATED"/>
    <property type="match status" value="1"/>
</dbReference>
<dbReference type="Pfam" id="PF02082">
    <property type="entry name" value="Rrf2"/>
    <property type="match status" value="1"/>
</dbReference>
<evidence type="ECO:0000313" key="1">
    <source>
        <dbReference type="EMBL" id="VAX39630.1"/>
    </source>
</evidence>
<dbReference type="SUPFAM" id="SSF46785">
    <property type="entry name" value="Winged helix' DNA-binding domain"/>
    <property type="match status" value="1"/>
</dbReference>
<dbReference type="PROSITE" id="PS51197">
    <property type="entry name" value="HTH_RRF2_2"/>
    <property type="match status" value="1"/>
</dbReference>
<accession>A0A3B1DWE1</accession>
<sequence length="151" mass="16100">MLSQTVEYALRAVVILAHRSPAPLTTTQIAEATQVPQPYLAKVMQSLRKEGVVNSQRGVGGGITLAIPPDKLTLLQVINAVDPVQRIKECPLGIKTHGKNLCPLHKKLDASLAQIEEAFGSTTLATLLSDPSSVPLCQSQDGNEPTIVELS</sequence>
<dbReference type="InterPro" id="IPR030489">
    <property type="entry name" value="TR_Rrf2-type_CS"/>
</dbReference>
<dbReference type="Gene3D" id="1.10.10.10">
    <property type="entry name" value="Winged helix-like DNA-binding domain superfamily/Winged helix DNA-binding domain"/>
    <property type="match status" value="1"/>
</dbReference>
<protein>
    <submittedName>
        <fullName evidence="1">Rrf2 family transcriptional regulator</fullName>
    </submittedName>
</protein>
<dbReference type="AlphaFoldDB" id="A0A3B1DWE1"/>
<dbReference type="PANTHER" id="PTHR33221">
    <property type="entry name" value="WINGED HELIX-TURN-HELIX TRANSCRIPTIONAL REGULATOR, RRF2 FAMILY"/>
    <property type="match status" value="1"/>
</dbReference>
<dbReference type="EMBL" id="UOGL01000350">
    <property type="protein sequence ID" value="VAX39630.1"/>
    <property type="molecule type" value="Genomic_DNA"/>
</dbReference>
<dbReference type="GO" id="GO:0005829">
    <property type="term" value="C:cytosol"/>
    <property type="evidence" value="ECO:0007669"/>
    <property type="project" value="TreeGrafter"/>
</dbReference>
<dbReference type="InterPro" id="IPR036388">
    <property type="entry name" value="WH-like_DNA-bd_sf"/>
</dbReference>
<name>A0A3B1DWE1_9ZZZZ</name>
<dbReference type="NCBIfam" id="TIGR00738">
    <property type="entry name" value="rrf2_super"/>
    <property type="match status" value="1"/>
</dbReference>